<accession>E1KSE9</accession>
<name>E1KSE9_9BACT</name>
<dbReference type="STRING" id="866771.HMPREF9296_1610"/>
<evidence type="ECO:0000313" key="2">
    <source>
        <dbReference type="EMBL" id="EFL45481.1"/>
    </source>
</evidence>
<dbReference type="Proteomes" id="UP000003610">
    <property type="component" value="Unassembled WGS sequence"/>
</dbReference>
<keyword evidence="1" id="KW-0812">Transmembrane</keyword>
<dbReference type="EMBL" id="AEDO01000046">
    <property type="protein sequence ID" value="EFL45481.1"/>
    <property type="molecule type" value="Genomic_DNA"/>
</dbReference>
<evidence type="ECO:0000313" key="3">
    <source>
        <dbReference type="Proteomes" id="UP000003610"/>
    </source>
</evidence>
<feature type="transmembrane region" description="Helical" evidence="1">
    <location>
        <begin position="35"/>
        <end position="57"/>
    </location>
</feature>
<sequence>MKTLSLTLLFFYLFLHQKAFTEMKRIKHGKELNKVLGLTARNMFVFGLLATIGILLIKL</sequence>
<organism evidence="2 3">
    <name type="scientific">Prevotella disiens FB035-09AN</name>
    <dbReference type="NCBI Taxonomy" id="866771"/>
    <lineage>
        <taxon>Bacteria</taxon>
        <taxon>Pseudomonadati</taxon>
        <taxon>Bacteroidota</taxon>
        <taxon>Bacteroidia</taxon>
        <taxon>Bacteroidales</taxon>
        <taxon>Prevotellaceae</taxon>
        <taxon>Prevotella</taxon>
    </lineage>
</organism>
<evidence type="ECO:0000256" key="1">
    <source>
        <dbReference type="SAM" id="Phobius"/>
    </source>
</evidence>
<reference evidence="2 3" key="1">
    <citation type="submission" date="2010-08" db="EMBL/GenBank/DDBJ databases">
        <authorList>
            <person name="Durkin A.S."/>
            <person name="Madupu R."/>
            <person name="Torralba M."/>
            <person name="Gillis M."/>
            <person name="Methe B."/>
            <person name="Sutton G."/>
            <person name="Nelson K.E."/>
        </authorList>
    </citation>
    <scope>NUCLEOTIDE SEQUENCE [LARGE SCALE GENOMIC DNA]</scope>
    <source>
        <strain evidence="2 3">FB035-09AN</strain>
    </source>
</reference>
<comment type="caution">
    <text evidence="2">The sequence shown here is derived from an EMBL/GenBank/DDBJ whole genome shotgun (WGS) entry which is preliminary data.</text>
</comment>
<gene>
    <name evidence="2" type="ORF">HMPREF9296_1610</name>
</gene>
<protein>
    <submittedName>
        <fullName evidence="2">Uncharacterized protein</fullName>
    </submittedName>
</protein>
<proteinExistence type="predicted"/>
<dbReference type="AlphaFoldDB" id="E1KSE9"/>
<keyword evidence="1" id="KW-0472">Membrane</keyword>
<keyword evidence="1" id="KW-1133">Transmembrane helix</keyword>